<dbReference type="SUPFAM" id="SSF50978">
    <property type="entry name" value="WD40 repeat-like"/>
    <property type="match status" value="1"/>
</dbReference>
<accession>A0A0D8JVZ8</accession>
<evidence type="ECO:0000259" key="10">
    <source>
        <dbReference type="Pfam" id="PF11635"/>
    </source>
</evidence>
<dbReference type="PANTHER" id="PTHR13224:SF6">
    <property type="entry name" value="MEDIATOR OF RNA POLYMERASE II TRANSCRIPTION SUBUNIT 16"/>
    <property type="match status" value="1"/>
</dbReference>
<reference evidence="13" key="2">
    <citation type="journal article" date="2010" name="Genome Res.">
        <title>Population genomic sequencing of Coccidioides fungi reveals recent hybridization and transposon control.</title>
        <authorList>
            <person name="Neafsey D.E."/>
            <person name="Barker B.M."/>
            <person name="Sharpton T.J."/>
            <person name="Stajich J.E."/>
            <person name="Park D.J."/>
            <person name="Whiston E."/>
            <person name="Hung C.-Y."/>
            <person name="McMahan C."/>
            <person name="White J."/>
            <person name="Sykes S."/>
            <person name="Heiman D."/>
            <person name="Young S."/>
            <person name="Zeng Q."/>
            <person name="Abouelleil A."/>
            <person name="Aftuck L."/>
            <person name="Bessette D."/>
            <person name="Brown A."/>
            <person name="FitzGerald M."/>
            <person name="Lui A."/>
            <person name="Macdonald J.P."/>
            <person name="Priest M."/>
            <person name="Orbach M.J."/>
            <person name="Galgiani J.N."/>
            <person name="Kirkland T.N."/>
            <person name="Cole G.T."/>
            <person name="Birren B.W."/>
            <person name="Henn M.R."/>
            <person name="Taylor J.W."/>
            <person name="Rounsley S.D."/>
        </authorList>
    </citation>
    <scope>GENOME REANNOTATION</scope>
    <source>
        <strain evidence="13">RS</strain>
    </source>
</reference>
<dbReference type="Pfam" id="PF20719">
    <property type="entry name" value="Med16_C"/>
    <property type="match status" value="1"/>
</dbReference>
<dbReference type="PANTHER" id="PTHR13224">
    <property type="entry name" value="THYROID HORMONE RECEPTOR-ASSOCIATED PROTEIN-RELATED"/>
    <property type="match status" value="1"/>
</dbReference>
<evidence type="ECO:0000256" key="3">
    <source>
        <dbReference type="ARBA" id="ARBA00019614"/>
    </source>
</evidence>
<evidence type="ECO:0000259" key="11">
    <source>
        <dbReference type="Pfam" id="PF20719"/>
    </source>
</evidence>
<comment type="similarity">
    <text evidence="2 9">Belongs to the Mediator complex subunit 16 family.</text>
</comment>
<name>A0A0D8JVZ8_COCIM</name>
<comment type="function">
    <text evidence="9">Component of the Mediator complex, a coactivator involved in the regulated transcription of nearly all RNA polymerase II-dependent genes. Mediator functions as a bridge to convey information from gene-specific regulatory proteins to the basal RNA polymerase II transcription machinery. Mediator is recruited to promoters by direct interactions with regulatory proteins and serves as a scaffold for the assembly of a functional preinitiation complex with RNA polymerase II and the general transcription factors.</text>
</comment>
<feature type="domain" description="Mediator complex subunit 16 C-terminal" evidence="11">
    <location>
        <begin position="795"/>
        <end position="896"/>
    </location>
</feature>
<evidence type="ECO:0000256" key="2">
    <source>
        <dbReference type="ARBA" id="ARBA00006543"/>
    </source>
</evidence>
<comment type="subcellular location">
    <subcellularLocation>
        <location evidence="1 9">Nucleus</location>
    </subcellularLocation>
</comment>
<dbReference type="AlphaFoldDB" id="A0A0D8JVZ8"/>
<dbReference type="OrthoDB" id="4139168at2759"/>
<dbReference type="STRING" id="246410.A0A0D8JVZ8"/>
<evidence type="ECO:0000256" key="7">
    <source>
        <dbReference type="ARBA" id="ARBA00023242"/>
    </source>
</evidence>
<keyword evidence="6 9" id="KW-0804">Transcription</keyword>
<evidence type="ECO:0000256" key="6">
    <source>
        <dbReference type="ARBA" id="ARBA00023163"/>
    </source>
</evidence>
<evidence type="ECO:0000256" key="8">
    <source>
        <dbReference type="ARBA" id="ARBA00032015"/>
    </source>
</evidence>
<evidence type="ECO:0000256" key="9">
    <source>
        <dbReference type="RuleBase" id="RU364149"/>
    </source>
</evidence>
<comment type="subunit">
    <text evidence="9">Component of the Mediator complex.</text>
</comment>
<evidence type="ECO:0000256" key="1">
    <source>
        <dbReference type="ARBA" id="ARBA00004123"/>
    </source>
</evidence>
<gene>
    <name evidence="9" type="primary">MED16</name>
    <name evidence="12" type="ORF">CIMG_08961</name>
</gene>
<evidence type="ECO:0000313" key="12">
    <source>
        <dbReference type="EMBL" id="KJF61294.1"/>
    </source>
</evidence>
<organism evidence="12 13">
    <name type="scientific">Coccidioides immitis (strain RS)</name>
    <name type="common">Valley fever fungus</name>
    <dbReference type="NCBI Taxonomy" id="246410"/>
    <lineage>
        <taxon>Eukaryota</taxon>
        <taxon>Fungi</taxon>
        <taxon>Dikarya</taxon>
        <taxon>Ascomycota</taxon>
        <taxon>Pezizomycotina</taxon>
        <taxon>Eurotiomycetes</taxon>
        <taxon>Eurotiomycetidae</taxon>
        <taxon>Onygenales</taxon>
        <taxon>Onygenaceae</taxon>
        <taxon>Coccidioides</taxon>
    </lineage>
</organism>
<dbReference type="InterPro" id="IPR048338">
    <property type="entry name" value="Mediator_Med16"/>
</dbReference>
<feature type="domain" description="Mediator complex subunit Med16 N-terminal" evidence="10">
    <location>
        <begin position="141"/>
        <end position="469"/>
    </location>
</feature>
<dbReference type="FunCoup" id="A0A0D8JVZ8">
    <property type="interactions" value="220"/>
</dbReference>
<dbReference type="GO" id="GO:0045893">
    <property type="term" value="P:positive regulation of DNA-templated transcription"/>
    <property type="evidence" value="ECO:0007669"/>
    <property type="project" value="TreeGrafter"/>
</dbReference>
<dbReference type="InterPro" id="IPR021665">
    <property type="entry name" value="Mediator_Med16_N"/>
</dbReference>
<dbReference type="GeneID" id="4558798"/>
<keyword evidence="5 9" id="KW-0010">Activator</keyword>
<dbReference type="GO" id="GO:0016592">
    <property type="term" value="C:mediator complex"/>
    <property type="evidence" value="ECO:0007669"/>
    <property type="project" value="InterPro"/>
</dbReference>
<dbReference type="InParanoid" id="A0A0D8JVZ8"/>
<dbReference type="InterPro" id="IPR048339">
    <property type="entry name" value="Mediator_Med16_C"/>
</dbReference>
<evidence type="ECO:0000313" key="13">
    <source>
        <dbReference type="Proteomes" id="UP000001261"/>
    </source>
</evidence>
<dbReference type="InterPro" id="IPR036322">
    <property type="entry name" value="WD40_repeat_dom_sf"/>
</dbReference>
<evidence type="ECO:0000256" key="5">
    <source>
        <dbReference type="ARBA" id="ARBA00023159"/>
    </source>
</evidence>
<dbReference type="EMBL" id="GG704915">
    <property type="protein sequence ID" value="KJF61294.1"/>
    <property type="molecule type" value="Genomic_DNA"/>
</dbReference>
<keyword evidence="7 9" id="KW-0539">Nucleus</keyword>
<keyword evidence="13" id="KW-1185">Reference proteome</keyword>
<proteinExistence type="inferred from homology"/>
<protein>
    <recommendedName>
        <fullName evidence="3 9">Mediator of RNA polymerase II transcription subunit 16</fullName>
    </recommendedName>
    <alternativeName>
        <fullName evidence="8 9">Mediator complex subunit 16</fullName>
    </alternativeName>
</protein>
<reference evidence="13" key="1">
    <citation type="journal article" date="2009" name="Genome Res.">
        <title>Comparative genomic analyses of the human fungal pathogens Coccidioides and their relatives.</title>
        <authorList>
            <person name="Sharpton T.J."/>
            <person name="Stajich J.E."/>
            <person name="Rounsley S.D."/>
            <person name="Gardner M.J."/>
            <person name="Wortman J.R."/>
            <person name="Jordar V.S."/>
            <person name="Maiti R."/>
            <person name="Kodira C.D."/>
            <person name="Neafsey D.E."/>
            <person name="Zeng Q."/>
            <person name="Hung C.-Y."/>
            <person name="McMahan C."/>
            <person name="Muszewska A."/>
            <person name="Grynberg M."/>
            <person name="Mandel M.A."/>
            <person name="Kellner E.M."/>
            <person name="Barker B.M."/>
            <person name="Galgiani J.N."/>
            <person name="Orbach M.J."/>
            <person name="Kirkland T.N."/>
            <person name="Cole G.T."/>
            <person name="Henn M.R."/>
            <person name="Birren B.W."/>
            <person name="Taylor J.W."/>
        </authorList>
    </citation>
    <scope>NUCLEOTIDE SEQUENCE [LARGE SCALE GENOMIC DNA]</scope>
    <source>
        <strain evidence="13">RS</strain>
    </source>
</reference>
<dbReference type="VEuPathDB" id="FungiDB:CIMG_08961"/>
<keyword evidence="4 9" id="KW-0805">Transcription regulation</keyword>
<sequence length="912" mass="101534">MDDSIDVDDLFGDPNSLELGLAASAPTWKSLSQRFDELRLSGCCRKLAWSKLGAIAYISNDGQKVFLQNILCNADDGEWSLCDGRFRCKIAEAQSGHTFIHLCWHESGSDLAIVDSCGRVMIVSMSIALNAFAVSRSIVIDPDDDGNQPVGLMWLGVNRPVGAVHAFNKASKTNGRWVYSRYVRRPLGPFHPLNKSALVCVTRSGHIRLLYQSQDPKWNEVHVDLQTVSCSDDILTHAALSASQGGSILMVTYSTQHRLFVYRVHIKWDAAPVDTTQQQPVGFSVAQTPTIQITHIRTEIQRSVFQRADNDYERSPSARVMPVLTHLDIVGIASDGSAGSYVEPYILAAFAIPVSALETQRQFNGTSSIVRWALESTGQSTHSSFDEIPPKRQTFNLTPKTELTRWDDIHFDKRVLSIDYFEAGSVVSLTFDDGSISFYDAKTMNAISDNEDLATISSMPQAGFNLPNIGCITCISFSPNGCLAVTLDEDSELHLHVMEHSFGIEHGMYNDEQFGAAVAALALAFSHACSNDSSSDDVMMIAARSLTPDTRKTFITEVYHALSVNADFTIEQDKLMNNPYIQKCFSMQAALGFNGRLEQRNLAAAIPWFTLQLRQISILFAYFLHFNKSGSDSECHEPDILRMVLGNVRWALDLAKYLIDDLFEIASSFDKHSGDQSDKKLESFSMLLVLSSIPRAFLKYICRGLRGIPSSFRSATNLSNESFGVYSNIVRLIEESPLRVDVYEKFLLSIDNVIKYTYQNAGFGSTDRSTPERDLLITASVPPVLQPAVVTILTNTMTLIRPDVDLLHLCTWDYSWLGIDDDKLTRLFRRRNEVDILKKTITQLGEPQAKSKQPKRRCARCCAVSEDTTSPKSLASFRLLVKTVVLRTCICGGVWMVENLDTISRGPVSAWK</sequence>
<dbReference type="Pfam" id="PF11635">
    <property type="entry name" value="Med16_N"/>
    <property type="match status" value="1"/>
</dbReference>
<evidence type="ECO:0000256" key="4">
    <source>
        <dbReference type="ARBA" id="ARBA00023015"/>
    </source>
</evidence>
<dbReference type="Proteomes" id="UP000001261">
    <property type="component" value="Unassembled WGS sequence"/>
</dbReference>
<dbReference type="RefSeq" id="XP_004444842.1">
    <property type="nucleotide sequence ID" value="XM_004444785.1"/>
</dbReference>
<dbReference type="KEGG" id="cim:CIMG_08961"/>